<dbReference type="SUPFAM" id="SSF48295">
    <property type="entry name" value="TrpR-like"/>
    <property type="match status" value="1"/>
</dbReference>
<evidence type="ECO:0000313" key="1">
    <source>
        <dbReference type="EMBL" id="TCV17165.1"/>
    </source>
</evidence>
<dbReference type="InterPro" id="IPR010921">
    <property type="entry name" value="Trp_repressor/repl_initiator"/>
</dbReference>
<keyword evidence="2" id="KW-1185">Reference proteome</keyword>
<dbReference type="RefSeq" id="WP_132777243.1">
    <property type="nucleotide sequence ID" value="NZ_SMBZ01000011.1"/>
</dbReference>
<evidence type="ECO:0000313" key="2">
    <source>
        <dbReference type="Proteomes" id="UP000295197"/>
    </source>
</evidence>
<dbReference type="Proteomes" id="UP000295197">
    <property type="component" value="Unassembled WGS sequence"/>
</dbReference>
<dbReference type="OrthoDB" id="711623at2"/>
<proteinExistence type="predicted"/>
<comment type="caution">
    <text evidence="1">The sequence shown here is derived from an EMBL/GenBank/DDBJ whole genome shotgun (WGS) entry which is preliminary data.</text>
</comment>
<accession>A0A4R3VZG2</accession>
<dbReference type="AlphaFoldDB" id="A0A4R3VZG2"/>
<reference evidence="1 2" key="1">
    <citation type="submission" date="2019-03" db="EMBL/GenBank/DDBJ databases">
        <title>Genomic Encyclopedia of Type Strains, Phase IV (KMG-IV): sequencing the most valuable type-strain genomes for metagenomic binning, comparative biology and taxonomic classification.</title>
        <authorList>
            <person name="Goeker M."/>
        </authorList>
    </citation>
    <scope>NUCLEOTIDE SEQUENCE [LARGE SCALE GENOMIC DNA]</scope>
    <source>
        <strain evidence="1 2">DSM 22362</strain>
    </source>
</reference>
<name>A0A4R3VZG2_9SPHI</name>
<dbReference type="GO" id="GO:0043565">
    <property type="term" value="F:sequence-specific DNA binding"/>
    <property type="evidence" value="ECO:0007669"/>
    <property type="project" value="InterPro"/>
</dbReference>
<organism evidence="1 2">
    <name type="scientific">Sphingobacterium alimentarium</name>
    <dbReference type="NCBI Taxonomy" id="797292"/>
    <lineage>
        <taxon>Bacteria</taxon>
        <taxon>Pseudomonadati</taxon>
        <taxon>Bacteroidota</taxon>
        <taxon>Sphingobacteriia</taxon>
        <taxon>Sphingobacteriales</taxon>
        <taxon>Sphingobacteriaceae</taxon>
        <taxon>Sphingobacterium</taxon>
    </lineage>
</organism>
<sequence>MNPSTIRYDLATKAYAIELIVYHRHTIAEAASIIGCKINTLSKWYSDYLGYRGDDKGLLVLGSKINEMSDNREYHSI</sequence>
<dbReference type="EMBL" id="SMBZ01000011">
    <property type="protein sequence ID" value="TCV17165.1"/>
    <property type="molecule type" value="Genomic_DNA"/>
</dbReference>
<protein>
    <recommendedName>
        <fullName evidence="3">Homeodomain-like domain-containing protein</fullName>
    </recommendedName>
</protein>
<evidence type="ECO:0008006" key="3">
    <source>
        <dbReference type="Google" id="ProtNLM"/>
    </source>
</evidence>
<gene>
    <name evidence="1" type="ORF">EDC17_101184</name>
</gene>